<evidence type="ECO:0000256" key="1">
    <source>
        <dbReference type="ARBA" id="ARBA00004123"/>
    </source>
</evidence>
<evidence type="ECO:0000256" key="3">
    <source>
        <dbReference type="ARBA" id="ARBA00023242"/>
    </source>
</evidence>
<gene>
    <name evidence="6" type="ORF">BDW59DRAFT_51376</name>
</gene>
<comment type="subcellular location">
    <subcellularLocation>
        <location evidence="1">Nucleus</location>
    </subcellularLocation>
</comment>
<accession>A0ABR4IN66</accession>
<feature type="region of interest" description="Disordered" evidence="5">
    <location>
        <begin position="124"/>
        <end position="174"/>
    </location>
</feature>
<comment type="caution">
    <text evidence="6">The sequence shown here is derived from an EMBL/GenBank/DDBJ whole genome shotgun (WGS) entry which is preliminary data.</text>
</comment>
<feature type="compositionally biased region" description="Low complexity" evidence="5">
    <location>
        <begin position="133"/>
        <end position="146"/>
    </location>
</feature>
<dbReference type="Gene3D" id="3.70.10.10">
    <property type="match status" value="1"/>
</dbReference>
<reference evidence="6 7" key="1">
    <citation type="submission" date="2024-07" db="EMBL/GenBank/DDBJ databases">
        <title>Section-level genome sequencing and comparative genomics of Aspergillus sections Usti and Cavernicolus.</title>
        <authorList>
            <consortium name="Lawrence Berkeley National Laboratory"/>
            <person name="Nybo J.L."/>
            <person name="Vesth T.C."/>
            <person name="Theobald S."/>
            <person name="Frisvad J.C."/>
            <person name="Larsen T.O."/>
            <person name="Kjaerboelling I."/>
            <person name="Rothschild-Mancinelli K."/>
            <person name="Lyhne E.K."/>
            <person name="Kogle M.E."/>
            <person name="Barry K."/>
            <person name="Clum A."/>
            <person name="Na H."/>
            <person name="Ledsgaard L."/>
            <person name="Lin J."/>
            <person name="Lipzen A."/>
            <person name="Kuo A."/>
            <person name="Riley R."/>
            <person name="Mondo S."/>
            <person name="LaButti K."/>
            <person name="Haridas S."/>
            <person name="Pangalinan J."/>
            <person name="Salamov A.A."/>
            <person name="Simmons B.A."/>
            <person name="Magnuson J.K."/>
            <person name="Chen J."/>
            <person name="Drula E."/>
            <person name="Henrissat B."/>
            <person name="Wiebenga A."/>
            <person name="Lubbers R.J."/>
            <person name="Gomes A.C."/>
            <person name="Makela M.R."/>
            <person name="Stajich J."/>
            <person name="Grigoriev I.V."/>
            <person name="Mortensen U.H."/>
            <person name="De vries R.P."/>
            <person name="Baker S.E."/>
            <person name="Andersen M.R."/>
        </authorList>
    </citation>
    <scope>NUCLEOTIDE SEQUENCE [LARGE SCALE GENOMIC DNA]</scope>
    <source>
        <strain evidence="6 7">CBS 600.67</strain>
    </source>
</reference>
<proteinExistence type="inferred from homology"/>
<evidence type="ECO:0000313" key="6">
    <source>
        <dbReference type="EMBL" id="KAL2828193.1"/>
    </source>
</evidence>
<dbReference type="Pfam" id="PF04005">
    <property type="entry name" value="Hus1"/>
    <property type="match status" value="1"/>
</dbReference>
<dbReference type="PANTHER" id="PTHR12900:SF0">
    <property type="entry name" value="CHECKPOINT PROTEIN"/>
    <property type="match status" value="1"/>
</dbReference>
<evidence type="ECO:0000313" key="7">
    <source>
        <dbReference type="Proteomes" id="UP001610335"/>
    </source>
</evidence>
<keyword evidence="3" id="KW-0539">Nucleus</keyword>
<evidence type="ECO:0000256" key="4">
    <source>
        <dbReference type="PIRNR" id="PIRNR011312"/>
    </source>
</evidence>
<feature type="region of interest" description="Disordered" evidence="5">
    <location>
        <begin position="225"/>
        <end position="269"/>
    </location>
</feature>
<sequence length="390" mass="42472">MRFRTQVVNTATFTKLVGSLSSLGKVCWMRLEQSTIRFTIIPDQGTQVWAELPVDSIFEDREYIFESNTGVINLEVPLSALHRALRSAASAKWVQLRLTKKGKVALLALTVRSTSWAKGANPLGVGSGWDDGTNNTNEPATAPFPAAEEEEQAGTALFPGDAATSSTTDGRRERETVITQEIPVKVLHESAVEGLHEPRCRDPDVNIILPDLFQLKSISERFTKLATDSSPATKSATTITTSTTTQSSKQAGSISTSGGTGSSPISPKLELSANMHGSLRLAIATDALRISSVWTDLTNPALDPSQLSQSQMDQLPSERMRAVPGDDEAGWAKVRIDGKDWARVLSVGRLNPKVVACFIHETALVLYVYLPRSWGEQDSCLTYYINSYMN</sequence>
<name>A0ABR4IN66_9EURO</name>
<dbReference type="InterPro" id="IPR007150">
    <property type="entry name" value="HUS1/Mec3"/>
</dbReference>
<evidence type="ECO:0000256" key="2">
    <source>
        <dbReference type="ARBA" id="ARBA00005563"/>
    </source>
</evidence>
<comment type="similarity">
    <text evidence="2 4">Belongs to the HUS1 family.</text>
</comment>
<keyword evidence="7" id="KW-1185">Reference proteome</keyword>
<dbReference type="Proteomes" id="UP001610335">
    <property type="component" value="Unassembled WGS sequence"/>
</dbReference>
<organism evidence="6 7">
    <name type="scientific">Aspergillus cavernicola</name>
    <dbReference type="NCBI Taxonomy" id="176166"/>
    <lineage>
        <taxon>Eukaryota</taxon>
        <taxon>Fungi</taxon>
        <taxon>Dikarya</taxon>
        <taxon>Ascomycota</taxon>
        <taxon>Pezizomycotina</taxon>
        <taxon>Eurotiomycetes</taxon>
        <taxon>Eurotiomycetidae</taxon>
        <taxon>Eurotiales</taxon>
        <taxon>Aspergillaceae</taxon>
        <taxon>Aspergillus</taxon>
        <taxon>Aspergillus subgen. Nidulantes</taxon>
    </lineage>
</organism>
<protein>
    <recommendedName>
        <fullName evidence="4">Checkpoint protein</fullName>
    </recommendedName>
</protein>
<dbReference type="PANTHER" id="PTHR12900">
    <property type="entry name" value="MITOTIC AND DNA DAMAGE CHECKPOINT PROTEIN HUS1"/>
    <property type="match status" value="1"/>
</dbReference>
<feature type="compositionally biased region" description="Low complexity" evidence="5">
    <location>
        <begin position="229"/>
        <end position="267"/>
    </location>
</feature>
<dbReference type="EMBL" id="JBFXLS010000021">
    <property type="protein sequence ID" value="KAL2828193.1"/>
    <property type="molecule type" value="Genomic_DNA"/>
</dbReference>
<dbReference type="PIRSF" id="PIRSF011312">
    <property type="entry name" value="Cell_cycle_HUS1"/>
    <property type="match status" value="1"/>
</dbReference>
<dbReference type="InterPro" id="IPR016580">
    <property type="entry name" value="HUS1"/>
</dbReference>
<evidence type="ECO:0000256" key="5">
    <source>
        <dbReference type="SAM" id="MobiDB-lite"/>
    </source>
</evidence>